<feature type="domain" description="Major facilitator superfamily (MFS) profile" evidence="8">
    <location>
        <begin position="16"/>
        <end position="452"/>
    </location>
</feature>
<dbReference type="InterPro" id="IPR020846">
    <property type="entry name" value="MFS_dom"/>
</dbReference>
<feature type="transmembrane region" description="Helical" evidence="7">
    <location>
        <begin position="294"/>
        <end position="313"/>
    </location>
</feature>
<evidence type="ECO:0000256" key="3">
    <source>
        <dbReference type="ARBA" id="ARBA00022475"/>
    </source>
</evidence>
<evidence type="ECO:0000256" key="5">
    <source>
        <dbReference type="ARBA" id="ARBA00022989"/>
    </source>
</evidence>
<evidence type="ECO:0000313" key="9">
    <source>
        <dbReference type="EMBL" id="HIU36170.1"/>
    </source>
</evidence>
<dbReference type="Pfam" id="PF07690">
    <property type="entry name" value="MFS_1"/>
    <property type="match status" value="1"/>
</dbReference>
<protein>
    <submittedName>
        <fullName evidence="9">MFS transporter</fullName>
    </submittedName>
</protein>
<comment type="caution">
    <text evidence="9">The sequence shown here is derived from an EMBL/GenBank/DDBJ whole genome shotgun (WGS) entry which is preliminary data.</text>
</comment>
<feature type="transmembrane region" description="Helical" evidence="7">
    <location>
        <begin position="325"/>
        <end position="342"/>
    </location>
</feature>
<organism evidence="9 10">
    <name type="scientific">Candidatus Fimenecus excrementigallinarum</name>
    <dbReference type="NCBI Taxonomy" id="2840816"/>
    <lineage>
        <taxon>Bacteria</taxon>
        <taxon>Bacillati</taxon>
        <taxon>Bacillota</taxon>
        <taxon>Clostridia</taxon>
        <taxon>Candidatus Fimenecus</taxon>
    </lineage>
</organism>
<feature type="transmembrane region" description="Helical" evidence="7">
    <location>
        <begin position="173"/>
        <end position="193"/>
    </location>
</feature>
<feature type="transmembrane region" description="Helical" evidence="7">
    <location>
        <begin position="428"/>
        <end position="447"/>
    </location>
</feature>
<dbReference type="PROSITE" id="PS50850">
    <property type="entry name" value="MFS"/>
    <property type="match status" value="1"/>
</dbReference>
<feature type="transmembrane region" description="Helical" evidence="7">
    <location>
        <begin position="91"/>
        <end position="110"/>
    </location>
</feature>
<dbReference type="GO" id="GO:0005886">
    <property type="term" value="C:plasma membrane"/>
    <property type="evidence" value="ECO:0007669"/>
    <property type="project" value="UniProtKB-SubCell"/>
</dbReference>
<dbReference type="InterPro" id="IPR036259">
    <property type="entry name" value="MFS_trans_sf"/>
</dbReference>
<accession>A0A9D1IEU4</accession>
<feature type="transmembrane region" description="Helical" evidence="7">
    <location>
        <begin position="12"/>
        <end position="29"/>
    </location>
</feature>
<dbReference type="PANTHER" id="PTHR23513">
    <property type="entry name" value="INTEGRAL MEMBRANE EFFLUX PROTEIN-RELATED"/>
    <property type="match status" value="1"/>
</dbReference>
<dbReference type="AlphaFoldDB" id="A0A9D1IEU4"/>
<dbReference type="PROSITE" id="PS00216">
    <property type="entry name" value="SUGAR_TRANSPORT_1"/>
    <property type="match status" value="1"/>
</dbReference>
<dbReference type="SUPFAM" id="SSF103473">
    <property type="entry name" value="MFS general substrate transporter"/>
    <property type="match status" value="1"/>
</dbReference>
<dbReference type="InterPro" id="IPR011701">
    <property type="entry name" value="MFS"/>
</dbReference>
<keyword evidence="2" id="KW-0813">Transport</keyword>
<gene>
    <name evidence="9" type="ORF">IAC53_06175</name>
</gene>
<keyword evidence="4 7" id="KW-0812">Transmembrane</keyword>
<dbReference type="Proteomes" id="UP000824071">
    <property type="component" value="Unassembled WGS sequence"/>
</dbReference>
<feature type="transmembrane region" description="Helical" evidence="7">
    <location>
        <begin position="57"/>
        <end position="79"/>
    </location>
</feature>
<feature type="transmembrane region" description="Helical" evidence="7">
    <location>
        <begin position="348"/>
        <end position="367"/>
    </location>
</feature>
<evidence type="ECO:0000313" key="10">
    <source>
        <dbReference type="Proteomes" id="UP000824071"/>
    </source>
</evidence>
<dbReference type="PANTHER" id="PTHR23513:SF6">
    <property type="entry name" value="MAJOR FACILITATOR SUPERFAMILY ASSOCIATED DOMAIN-CONTAINING PROTEIN"/>
    <property type="match status" value="1"/>
</dbReference>
<evidence type="ECO:0000256" key="4">
    <source>
        <dbReference type="ARBA" id="ARBA00022692"/>
    </source>
</evidence>
<reference evidence="9" key="1">
    <citation type="submission" date="2020-10" db="EMBL/GenBank/DDBJ databases">
        <authorList>
            <person name="Gilroy R."/>
        </authorList>
    </citation>
    <scope>NUCLEOTIDE SEQUENCE</scope>
    <source>
        <strain evidence="9">ChiGjej1B1-19959</strain>
    </source>
</reference>
<feature type="transmembrane region" description="Helical" evidence="7">
    <location>
        <begin position="388"/>
        <end position="406"/>
    </location>
</feature>
<feature type="transmembrane region" description="Helical" evidence="7">
    <location>
        <begin position="251"/>
        <end position="274"/>
    </location>
</feature>
<evidence type="ECO:0000256" key="1">
    <source>
        <dbReference type="ARBA" id="ARBA00004651"/>
    </source>
</evidence>
<evidence type="ECO:0000256" key="6">
    <source>
        <dbReference type="ARBA" id="ARBA00023136"/>
    </source>
</evidence>
<dbReference type="GO" id="GO:0022857">
    <property type="term" value="F:transmembrane transporter activity"/>
    <property type="evidence" value="ECO:0007669"/>
    <property type="project" value="InterPro"/>
</dbReference>
<feature type="transmembrane region" description="Helical" evidence="7">
    <location>
        <begin position="130"/>
        <end position="152"/>
    </location>
</feature>
<feature type="transmembrane region" description="Helical" evidence="7">
    <location>
        <begin position="199"/>
        <end position="219"/>
    </location>
</feature>
<comment type="subcellular location">
    <subcellularLocation>
        <location evidence="1">Cell membrane</location>
        <topology evidence="1">Multi-pass membrane protein</topology>
    </subcellularLocation>
</comment>
<keyword evidence="5 7" id="KW-1133">Transmembrane helix</keyword>
<evidence type="ECO:0000259" key="8">
    <source>
        <dbReference type="PROSITE" id="PS50850"/>
    </source>
</evidence>
<evidence type="ECO:0000256" key="2">
    <source>
        <dbReference type="ARBA" id="ARBA00022448"/>
    </source>
</evidence>
<dbReference type="InterPro" id="IPR005829">
    <property type="entry name" value="Sugar_transporter_CS"/>
</dbReference>
<keyword evidence="6 7" id="KW-0472">Membrane</keyword>
<name>A0A9D1IEU4_9FIRM</name>
<proteinExistence type="predicted"/>
<dbReference type="EMBL" id="DVMW01000036">
    <property type="protein sequence ID" value="HIU36170.1"/>
    <property type="molecule type" value="Genomic_DNA"/>
</dbReference>
<evidence type="ECO:0000256" key="7">
    <source>
        <dbReference type="SAM" id="Phobius"/>
    </source>
</evidence>
<keyword evidence="3" id="KW-1003">Cell membrane</keyword>
<sequence length="463" mass="49498">MAEKTEKLGGRIWFNIILFGLVGQLAWAVENMFFNTFLYNSIYKGATQSAVDGSIDVMSAINLMVAASAATAVVATFLAGTLSDKLGRRKAFICAGYILWGLVTASFGAISRDNTAALFGLTDEVRILTVTVSIVIVMDCVMTVMGSVGNDAAFNSWVTDVSSARNRATVESVLSLLPIFGTVAIMGLSGAVGGIGYDLFFYILGGLVLLCGVVGLFTLRDKAQMVKTQGNYFQNLIYGFRPRVIRENKRLYLAFCAACISSTAFQVFFPYIFIYLGNVLNFSLDSVLASLTPGLLAAAAAAIVAVVVLLVCMGRLMDRFGKEKFVWISILLYAAGLVAAGFAKSAAVLLVCAVPALGGWALLSIAVNASVRDFMPADKVGAFQGIRMLFFVLVPMVVGPYIGNLVCRVSEVTYTNEYGVVTSAPGNVMFYAAAAVAVFVFVPILFLRRYGGFAVKDRADGKE</sequence>
<dbReference type="Gene3D" id="1.20.1250.20">
    <property type="entry name" value="MFS general substrate transporter like domains"/>
    <property type="match status" value="2"/>
</dbReference>
<reference evidence="9" key="2">
    <citation type="journal article" date="2021" name="PeerJ">
        <title>Extensive microbial diversity within the chicken gut microbiome revealed by metagenomics and culture.</title>
        <authorList>
            <person name="Gilroy R."/>
            <person name="Ravi A."/>
            <person name="Getino M."/>
            <person name="Pursley I."/>
            <person name="Horton D.L."/>
            <person name="Alikhan N.F."/>
            <person name="Baker D."/>
            <person name="Gharbi K."/>
            <person name="Hall N."/>
            <person name="Watson M."/>
            <person name="Adriaenssens E.M."/>
            <person name="Foster-Nyarko E."/>
            <person name="Jarju S."/>
            <person name="Secka A."/>
            <person name="Antonio M."/>
            <person name="Oren A."/>
            <person name="Chaudhuri R.R."/>
            <person name="La Ragione R."/>
            <person name="Hildebrand F."/>
            <person name="Pallen M.J."/>
        </authorList>
    </citation>
    <scope>NUCLEOTIDE SEQUENCE</scope>
    <source>
        <strain evidence="9">ChiGjej1B1-19959</strain>
    </source>
</reference>